<accession>A0A0A0I0N9</accession>
<gene>
    <name evidence="1" type="ORF">Z968_10200</name>
</gene>
<protein>
    <submittedName>
        <fullName evidence="1">Uncharacterized protein</fullName>
    </submittedName>
</protein>
<name>A0A0A0I0N9_CLONO</name>
<reference evidence="1 2" key="1">
    <citation type="submission" date="2014-01" db="EMBL/GenBank/DDBJ databases">
        <title>Plasmidome dynamics in the species complex Clostridium novyi sensu lato converts strains of independent lineages into distinctly different pathogens.</title>
        <authorList>
            <person name="Skarin H."/>
            <person name="Segerman B."/>
        </authorList>
    </citation>
    <scope>NUCLEOTIDE SEQUENCE [LARGE SCALE GENOMIC DNA]</scope>
    <source>
        <strain evidence="1 2">4552</strain>
    </source>
</reference>
<dbReference type="OrthoDB" id="1917511at2"/>
<evidence type="ECO:0000313" key="2">
    <source>
        <dbReference type="Proteomes" id="UP000030012"/>
    </source>
</evidence>
<dbReference type="EMBL" id="JENJ01000050">
    <property type="protein sequence ID" value="KGM95009.1"/>
    <property type="molecule type" value="Genomic_DNA"/>
</dbReference>
<sequence length="65" mass="7417">MRLSKLNKNIFNSSVNDKVVEIIAHRILTESINPKTNSPFLLEDIVNDKYREAVENYIILNSGAI</sequence>
<comment type="caution">
    <text evidence="1">The sequence shown here is derived from an EMBL/GenBank/DDBJ whole genome shotgun (WGS) entry which is preliminary data.</text>
</comment>
<organism evidence="1 2">
    <name type="scientific">Clostridium novyi A str. 4552</name>
    <dbReference type="NCBI Taxonomy" id="1444289"/>
    <lineage>
        <taxon>Bacteria</taxon>
        <taxon>Bacillati</taxon>
        <taxon>Bacillota</taxon>
        <taxon>Clostridia</taxon>
        <taxon>Eubacteriales</taxon>
        <taxon>Clostridiaceae</taxon>
        <taxon>Clostridium</taxon>
    </lineage>
</organism>
<dbReference type="RefSeq" id="WP_039255924.1">
    <property type="nucleotide sequence ID" value="NZ_JENJ01000050.1"/>
</dbReference>
<dbReference type="Proteomes" id="UP000030012">
    <property type="component" value="Unassembled WGS sequence"/>
</dbReference>
<proteinExistence type="predicted"/>
<dbReference type="AlphaFoldDB" id="A0A0A0I0N9"/>
<evidence type="ECO:0000313" key="1">
    <source>
        <dbReference type="EMBL" id="KGM95009.1"/>
    </source>
</evidence>